<gene>
    <name evidence="2" type="ORF">EK386_09565</name>
</gene>
<evidence type="ECO:0000256" key="1">
    <source>
        <dbReference type="SAM" id="Phobius"/>
    </source>
</evidence>
<dbReference type="RefSeq" id="WP_126658938.1">
    <property type="nucleotide sequence ID" value="NZ_RYYR01000010.1"/>
</dbReference>
<keyword evidence="3" id="KW-1185">Reference proteome</keyword>
<dbReference type="EMBL" id="RYYR01000010">
    <property type="protein sequence ID" value="RUL53200.1"/>
    <property type="molecule type" value="Genomic_DNA"/>
</dbReference>
<accession>A0A432LC94</accession>
<feature type="transmembrane region" description="Helical" evidence="1">
    <location>
        <begin position="409"/>
        <end position="430"/>
    </location>
</feature>
<sequence>MFKHQKWLWGVVILLLIISSPGLINRWNVETASNHYEIIIPYDEILITAQEMDRPIDKVLETLKDAGLTTVSLESVSVNDLKDQKIVSVYDEAEFAKLLEFVASENTIVEKGYYITIPEDLRHQQLLSDISDIEMVTFAEKPFYYLPSMSDYSINTPIGYDTVAIDTVTNHGFMLTLRYENSANEEFNEKTVEQLLTLKNDQISGLLPSGEEILGFGQGARDVWIDELTNAGYFFYTIEGSKLKGETNLARVADYDIVRLLSIDVNKEKKLTLSETVDRTTRAVKERNMKAIFYHIKMSGKSDPNFEIKKLINPSLKISGTAEEHLELATSYLKNVQERMPNQFVLGSPKLFDKVVVPSWVTGLVLLAGVLFTYLAAGIFKNNKLRLLGALGMLAIAAAYFILNRLVFLQGFALIIAVITPIYAVITSANGSTKIGKIALEYLKAVGISLIGIVIIIGLLNGNGFITGFETFRGVKLVYVIPIAGVLVYAAFVIKSMLSKDGVRITDAVKLLNKDVKYWHLLVLLVVAAIGYFYISRTGNYGAVSSVELTVRQWLEDTLYARPRTKEFLIGFPFFVLALYVMGISRKWGVGLLVLGVIGFLSMVNTFTHLHIPISVSLLRSFYSVVLGFIVGLVFIAIFKVGYRYSAKLRKE</sequence>
<feature type="transmembrane region" description="Helical" evidence="1">
    <location>
        <begin position="518"/>
        <end position="535"/>
    </location>
</feature>
<feature type="transmembrane region" description="Helical" evidence="1">
    <location>
        <begin position="592"/>
        <end position="610"/>
    </location>
</feature>
<feature type="transmembrane region" description="Helical" evidence="1">
    <location>
        <begin position="568"/>
        <end position="585"/>
    </location>
</feature>
<organism evidence="2 3">
    <name type="scientific">Lysinibacillus antri</name>
    <dbReference type="NCBI Taxonomy" id="2498145"/>
    <lineage>
        <taxon>Bacteria</taxon>
        <taxon>Bacillati</taxon>
        <taxon>Bacillota</taxon>
        <taxon>Bacilli</taxon>
        <taxon>Bacillales</taxon>
        <taxon>Bacillaceae</taxon>
        <taxon>Lysinibacillus</taxon>
    </lineage>
</organism>
<dbReference type="Proteomes" id="UP000287910">
    <property type="component" value="Unassembled WGS sequence"/>
</dbReference>
<dbReference type="InterPro" id="IPR043748">
    <property type="entry name" value="DUF5693"/>
</dbReference>
<evidence type="ECO:0000313" key="3">
    <source>
        <dbReference type="Proteomes" id="UP000287910"/>
    </source>
</evidence>
<feature type="transmembrane region" description="Helical" evidence="1">
    <location>
        <begin position="360"/>
        <end position="380"/>
    </location>
</feature>
<keyword evidence="1" id="KW-0812">Transmembrane</keyword>
<comment type="caution">
    <text evidence="2">The sequence shown here is derived from an EMBL/GenBank/DDBJ whole genome shotgun (WGS) entry which is preliminary data.</text>
</comment>
<feature type="transmembrane region" description="Helical" evidence="1">
    <location>
        <begin position="478"/>
        <end position="498"/>
    </location>
</feature>
<proteinExistence type="predicted"/>
<protein>
    <submittedName>
        <fullName evidence="2">Uncharacterized protein</fullName>
    </submittedName>
</protein>
<name>A0A432LC94_9BACI</name>
<keyword evidence="1" id="KW-1133">Transmembrane helix</keyword>
<feature type="transmembrane region" description="Helical" evidence="1">
    <location>
        <begin position="387"/>
        <end position="403"/>
    </location>
</feature>
<reference evidence="2 3" key="1">
    <citation type="submission" date="2018-12" db="EMBL/GenBank/DDBJ databases">
        <title>Lysinibacillus antri sp. nov., isolated from a cave soil.</title>
        <authorList>
            <person name="Narsing Rao M.P."/>
            <person name="Zhang H."/>
            <person name="Dong Z.-Y."/>
            <person name="Niu X.-K."/>
            <person name="Zhang K."/>
            <person name="Fang B.-Z."/>
            <person name="Kang Y.-Q."/>
            <person name="Xiao M."/>
            <person name="Li W.-J."/>
        </authorList>
    </citation>
    <scope>NUCLEOTIDE SEQUENCE [LARGE SCALE GENOMIC DNA]</scope>
    <source>
        <strain evidence="2 3">SYSU K30002</strain>
    </source>
</reference>
<dbReference type="AlphaFoldDB" id="A0A432LC94"/>
<evidence type="ECO:0000313" key="2">
    <source>
        <dbReference type="EMBL" id="RUL53200.1"/>
    </source>
</evidence>
<feature type="transmembrane region" description="Helical" evidence="1">
    <location>
        <begin position="622"/>
        <end position="643"/>
    </location>
</feature>
<dbReference type="Pfam" id="PF18949">
    <property type="entry name" value="DUF5693"/>
    <property type="match status" value="1"/>
</dbReference>
<keyword evidence="1" id="KW-0472">Membrane</keyword>
<feature type="transmembrane region" description="Helical" evidence="1">
    <location>
        <begin position="442"/>
        <end position="466"/>
    </location>
</feature>